<dbReference type="InterPro" id="IPR027304">
    <property type="entry name" value="Trigger_fact/SurA_dom_sf"/>
</dbReference>
<evidence type="ECO:0000256" key="2">
    <source>
        <dbReference type="ARBA" id="ARBA00022737"/>
    </source>
</evidence>
<dbReference type="Gene3D" id="3.10.50.40">
    <property type="match status" value="2"/>
</dbReference>
<protein>
    <recommendedName>
        <fullName evidence="7">Chaperone SurA</fullName>
    </recommendedName>
    <alternativeName>
        <fullName evidence="7">Peptidyl-prolyl cis-trans isomerase SurA</fullName>
        <shortName evidence="7">PPIase SurA</shortName>
        <ecNumber evidence="7">5.2.1.8</ecNumber>
    </alternativeName>
    <alternativeName>
        <fullName evidence="7">Rotamase SurA</fullName>
    </alternativeName>
</protein>
<evidence type="ECO:0000256" key="6">
    <source>
        <dbReference type="ARBA" id="ARBA00023235"/>
    </source>
</evidence>
<dbReference type="PROSITE" id="PS50198">
    <property type="entry name" value="PPIC_PPIASE_2"/>
    <property type="match status" value="2"/>
</dbReference>
<dbReference type="SUPFAM" id="SSF54534">
    <property type="entry name" value="FKBP-like"/>
    <property type="match status" value="2"/>
</dbReference>
<dbReference type="GO" id="GO:0051082">
    <property type="term" value="F:unfolded protein binding"/>
    <property type="evidence" value="ECO:0007669"/>
    <property type="project" value="UniProtKB-UniRule"/>
</dbReference>
<dbReference type="SUPFAM" id="SSF109998">
    <property type="entry name" value="Triger factor/SurA peptide-binding domain-like"/>
    <property type="match status" value="1"/>
</dbReference>
<evidence type="ECO:0000313" key="10">
    <source>
        <dbReference type="Proteomes" id="UP000244908"/>
    </source>
</evidence>
<evidence type="ECO:0000259" key="8">
    <source>
        <dbReference type="PROSITE" id="PS50198"/>
    </source>
</evidence>
<dbReference type="KEGG" id="lpv:HYN51_05800"/>
<dbReference type="PANTHER" id="PTHR47637">
    <property type="entry name" value="CHAPERONE SURA"/>
    <property type="match status" value="1"/>
</dbReference>
<dbReference type="GO" id="GO:0003755">
    <property type="term" value="F:peptidyl-prolyl cis-trans isomerase activity"/>
    <property type="evidence" value="ECO:0007669"/>
    <property type="project" value="UniProtKB-UniRule"/>
</dbReference>
<keyword evidence="3 7" id="KW-0574">Periplasm</keyword>
<feature type="domain" description="PpiC" evidence="8">
    <location>
        <begin position="297"/>
        <end position="397"/>
    </location>
</feature>
<dbReference type="Pfam" id="PF09312">
    <property type="entry name" value="SurA_N"/>
    <property type="match status" value="1"/>
</dbReference>
<keyword evidence="5 7" id="KW-0143">Chaperone</keyword>
<dbReference type="InterPro" id="IPR023034">
    <property type="entry name" value="PPIase_SurA"/>
</dbReference>
<dbReference type="GO" id="GO:0043165">
    <property type="term" value="P:Gram-negative-bacterium-type cell outer membrane assembly"/>
    <property type="evidence" value="ECO:0007669"/>
    <property type="project" value="InterPro"/>
</dbReference>
<dbReference type="GO" id="GO:0030288">
    <property type="term" value="C:outer membrane-bounded periplasmic space"/>
    <property type="evidence" value="ECO:0007669"/>
    <property type="project" value="InterPro"/>
</dbReference>
<dbReference type="GO" id="GO:0042277">
    <property type="term" value="F:peptide binding"/>
    <property type="evidence" value="ECO:0007669"/>
    <property type="project" value="InterPro"/>
</dbReference>
<keyword evidence="10" id="KW-1185">Reference proteome</keyword>
<comment type="subcellular location">
    <subcellularLocation>
        <location evidence="7">Periplasm</location>
    </subcellularLocation>
    <text evidence="7">Is capable of associating with the outer membrane.</text>
</comment>
<dbReference type="NCBIfam" id="NF008038">
    <property type="entry name" value="PRK10770.1"/>
    <property type="match status" value="1"/>
</dbReference>
<keyword evidence="1 7" id="KW-0732">Signal</keyword>
<dbReference type="InterPro" id="IPR015391">
    <property type="entry name" value="SurA_N"/>
</dbReference>
<comment type="function">
    <text evidence="7">Chaperone involved in the correct folding and assembly of outer membrane proteins. Recognizes specific patterns of aromatic residues and the orientation of their side chains, which are found more frequently in integral outer membrane proteins. May act in both early periplasmic and late outer membrane-associated steps of protein maturation.</text>
</comment>
<evidence type="ECO:0000256" key="3">
    <source>
        <dbReference type="ARBA" id="ARBA00022764"/>
    </source>
</evidence>
<dbReference type="Proteomes" id="UP000244908">
    <property type="component" value="Chromosome"/>
</dbReference>
<reference evidence="9 10" key="1">
    <citation type="journal article" date="2019" name="Int. J. Syst. Evol. Microbiol.">
        <title>Limnobaculum parvum gen. nov., sp. nov., isolated from a freshwater lake.</title>
        <authorList>
            <person name="Baek C."/>
            <person name="Shin S.K."/>
            <person name="Yi H."/>
        </authorList>
    </citation>
    <scope>NUCLEOTIDE SEQUENCE [LARGE SCALE GENOMIC DNA]</scope>
    <source>
        <strain evidence="9 10">HYN0051</strain>
    </source>
</reference>
<organism evidence="9 10">
    <name type="scientific">Limnobaculum parvum</name>
    <dbReference type="NCBI Taxonomy" id="2172103"/>
    <lineage>
        <taxon>Bacteria</taxon>
        <taxon>Pseudomonadati</taxon>
        <taxon>Pseudomonadota</taxon>
        <taxon>Gammaproteobacteria</taxon>
        <taxon>Enterobacterales</taxon>
        <taxon>Budviciaceae</taxon>
        <taxon>Limnobaculum</taxon>
    </lineage>
</organism>
<keyword evidence="6 7" id="KW-0413">Isomerase</keyword>
<dbReference type="EMBL" id="CP029185">
    <property type="protein sequence ID" value="AWH88116.1"/>
    <property type="molecule type" value="Genomic_DNA"/>
</dbReference>
<dbReference type="PANTHER" id="PTHR47637:SF1">
    <property type="entry name" value="CHAPERONE SURA"/>
    <property type="match status" value="1"/>
</dbReference>
<evidence type="ECO:0000256" key="4">
    <source>
        <dbReference type="ARBA" id="ARBA00023110"/>
    </source>
</evidence>
<accession>A0A2Y9TWU6</accession>
<dbReference type="OrthoDB" id="14196at2"/>
<dbReference type="EC" id="5.2.1.8" evidence="7"/>
<dbReference type="AlphaFoldDB" id="A0A2Y9TWU6"/>
<evidence type="ECO:0000256" key="1">
    <source>
        <dbReference type="ARBA" id="ARBA00022729"/>
    </source>
</evidence>
<dbReference type="InterPro" id="IPR000297">
    <property type="entry name" value="PPIase_PpiC"/>
</dbReference>
<dbReference type="InterPro" id="IPR050280">
    <property type="entry name" value="OMP_Chaperone_SurA"/>
</dbReference>
<evidence type="ECO:0000256" key="7">
    <source>
        <dbReference type="HAMAP-Rule" id="MF_01183"/>
    </source>
</evidence>
<keyword evidence="4 7" id="KW-0697">Rotamase</keyword>
<comment type="catalytic activity">
    <reaction evidence="7">
        <text>[protein]-peptidylproline (omega=180) = [protein]-peptidylproline (omega=0)</text>
        <dbReference type="Rhea" id="RHEA:16237"/>
        <dbReference type="Rhea" id="RHEA-COMP:10747"/>
        <dbReference type="Rhea" id="RHEA-COMP:10748"/>
        <dbReference type="ChEBI" id="CHEBI:83833"/>
        <dbReference type="ChEBI" id="CHEBI:83834"/>
        <dbReference type="EC" id="5.2.1.8"/>
    </reaction>
</comment>
<proteinExistence type="inferred from homology"/>
<evidence type="ECO:0000256" key="5">
    <source>
        <dbReference type="ARBA" id="ARBA00023186"/>
    </source>
</evidence>
<keyword evidence="2 7" id="KW-0677">Repeat</keyword>
<dbReference type="HAMAP" id="MF_01183">
    <property type="entry name" value="Chaperone_SurA"/>
    <property type="match status" value="1"/>
</dbReference>
<gene>
    <name evidence="7" type="primary">surA</name>
    <name evidence="9" type="ORF">HYN51_05800</name>
</gene>
<feature type="signal peptide" evidence="7">
    <location>
        <begin position="1"/>
        <end position="33"/>
    </location>
</feature>
<dbReference type="GO" id="GO:0050821">
    <property type="term" value="P:protein stabilization"/>
    <property type="evidence" value="ECO:0007669"/>
    <property type="project" value="InterPro"/>
</dbReference>
<dbReference type="GO" id="GO:0006457">
    <property type="term" value="P:protein folding"/>
    <property type="evidence" value="ECO:0007669"/>
    <property type="project" value="UniProtKB-UniRule"/>
</dbReference>
<feature type="chain" id="PRO_5016185417" description="Chaperone SurA" evidence="7">
    <location>
        <begin position="34"/>
        <end position="454"/>
    </location>
</feature>
<sequence precursor="true">MRKVMKNWRSLAASLALCTSVASMSLASHAVLAAPQGQHVDRVAAIVNNGVVLESDVNNMMSSVKNGARRAGQQLPDDDTLRAQITERLIMDSIVSQLGTSMGVKIDDAQLDKGIADIAQQNRMTVAQLRSRLSADGMDYKTYREQIRKEMLMSEVRNNEVRRRITVLPQEVDSLAGQMANQLDASAELNLSHIMIPLGENPSPDQVAKADERAKSIVEQLKNGADFGKMAATYSADPQALRGGKMGWAKMQELPSIFASELQTSQKGSIVGPVRSRVGFHILKVNDIRGEQKSISIMEVHARHILIRPTVVVTDDQARAQLASIADDIRSGKADFAEMARKYSEDPGSARQGGDMGWSSPEVFDPAFRDALMRLQKNEISAPIHSSFGWHLIQLLDTRQVDKTDVAQKDRAYRMLFNRKFSEEVPSWMQEIRASAYVKIMNGTNSSSTSTNGQ</sequence>
<evidence type="ECO:0000313" key="9">
    <source>
        <dbReference type="EMBL" id="AWH88116.1"/>
    </source>
</evidence>
<dbReference type="Gene3D" id="1.10.4030.10">
    <property type="entry name" value="Porin chaperone SurA, peptide-binding domain"/>
    <property type="match status" value="1"/>
</dbReference>
<dbReference type="Pfam" id="PF00639">
    <property type="entry name" value="Rotamase"/>
    <property type="match status" value="2"/>
</dbReference>
<feature type="domain" description="PpiC" evidence="8">
    <location>
        <begin position="186"/>
        <end position="287"/>
    </location>
</feature>
<name>A0A2Y9TWU6_9GAMM</name>
<comment type="domain">
    <text evidence="7">The PPIase activity resides only in the second parvulin domain. The N-terminal region and the C-terminal tail are necessary and sufficient for the chaperone activity of SurA. The PPIase activity is dispensable for SurA to function as a chaperone. The N-terminal region and the C-terminal tail are also required for porin recognition.</text>
</comment>
<dbReference type="InterPro" id="IPR046357">
    <property type="entry name" value="PPIase_dom_sf"/>
</dbReference>